<evidence type="ECO:0000313" key="2">
    <source>
        <dbReference type="EMBL" id="KAG0713010.1"/>
    </source>
</evidence>
<reference evidence="2" key="1">
    <citation type="submission" date="2020-07" db="EMBL/GenBank/DDBJ databases">
        <title>The High-quality genome of the commercially important snow crab, Chionoecetes opilio.</title>
        <authorList>
            <person name="Jeong J.-H."/>
            <person name="Ryu S."/>
        </authorList>
    </citation>
    <scope>NUCLEOTIDE SEQUENCE</scope>
    <source>
        <strain evidence="2">MADBK_172401_WGS</strain>
        <tissue evidence="2">Digestive gland</tissue>
    </source>
</reference>
<proteinExistence type="predicted"/>
<keyword evidence="3" id="KW-1185">Reference proteome</keyword>
<name>A0A8J5CJ88_CHIOP</name>
<dbReference type="AlphaFoldDB" id="A0A8J5CJ88"/>
<evidence type="ECO:0000256" key="1">
    <source>
        <dbReference type="SAM" id="Phobius"/>
    </source>
</evidence>
<dbReference type="OrthoDB" id="6375191at2759"/>
<keyword evidence="1" id="KW-0472">Membrane</keyword>
<sequence>MESQLCPLPFQHRIADGHHRPLLLNTTLPVIITAAAYSVIIVIIQRNKRRLAGSQPQGQEATTTMDQATRAMLALFISNLVFGLPYSIFRLLGQYPIDLMHHLFDASQPAPDLTSPAHWCPSLINRVWILQD</sequence>
<dbReference type="Gene3D" id="1.20.1070.10">
    <property type="entry name" value="Rhodopsin 7-helix transmembrane proteins"/>
    <property type="match status" value="1"/>
</dbReference>
<protein>
    <recommendedName>
        <fullName evidence="4">G protein-coupled receptor</fullName>
    </recommendedName>
</protein>
<accession>A0A8J5CJ88</accession>
<feature type="transmembrane region" description="Helical" evidence="1">
    <location>
        <begin position="71"/>
        <end position="89"/>
    </location>
</feature>
<dbReference type="SUPFAM" id="SSF81321">
    <property type="entry name" value="Family A G protein-coupled receptor-like"/>
    <property type="match status" value="1"/>
</dbReference>
<organism evidence="2 3">
    <name type="scientific">Chionoecetes opilio</name>
    <name type="common">Atlantic snow crab</name>
    <name type="synonym">Cancer opilio</name>
    <dbReference type="NCBI Taxonomy" id="41210"/>
    <lineage>
        <taxon>Eukaryota</taxon>
        <taxon>Metazoa</taxon>
        <taxon>Ecdysozoa</taxon>
        <taxon>Arthropoda</taxon>
        <taxon>Crustacea</taxon>
        <taxon>Multicrustacea</taxon>
        <taxon>Malacostraca</taxon>
        <taxon>Eumalacostraca</taxon>
        <taxon>Eucarida</taxon>
        <taxon>Decapoda</taxon>
        <taxon>Pleocyemata</taxon>
        <taxon>Brachyura</taxon>
        <taxon>Eubrachyura</taxon>
        <taxon>Majoidea</taxon>
        <taxon>Majidae</taxon>
        <taxon>Chionoecetes</taxon>
    </lineage>
</organism>
<keyword evidence="1" id="KW-1133">Transmembrane helix</keyword>
<dbReference type="EMBL" id="JACEEZ010021860">
    <property type="protein sequence ID" value="KAG0713010.1"/>
    <property type="molecule type" value="Genomic_DNA"/>
</dbReference>
<evidence type="ECO:0000313" key="3">
    <source>
        <dbReference type="Proteomes" id="UP000770661"/>
    </source>
</evidence>
<feature type="transmembrane region" description="Helical" evidence="1">
    <location>
        <begin position="22"/>
        <end position="44"/>
    </location>
</feature>
<gene>
    <name evidence="2" type="ORF">GWK47_017192</name>
</gene>
<keyword evidence="1" id="KW-0812">Transmembrane</keyword>
<comment type="caution">
    <text evidence="2">The sequence shown here is derived from an EMBL/GenBank/DDBJ whole genome shotgun (WGS) entry which is preliminary data.</text>
</comment>
<dbReference type="Proteomes" id="UP000770661">
    <property type="component" value="Unassembled WGS sequence"/>
</dbReference>
<evidence type="ECO:0008006" key="4">
    <source>
        <dbReference type="Google" id="ProtNLM"/>
    </source>
</evidence>